<evidence type="ECO:0000256" key="8">
    <source>
        <dbReference type="PROSITE-ProRule" id="PRU00042"/>
    </source>
</evidence>
<evidence type="ECO:0000256" key="2">
    <source>
        <dbReference type="ARBA" id="ARBA00022723"/>
    </source>
</evidence>
<feature type="region of interest" description="Disordered" evidence="10">
    <location>
        <begin position="833"/>
        <end position="875"/>
    </location>
</feature>
<evidence type="ECO:0000256" key="1">
    <source>
        <dbReference type="ARBA" id="ARBA00004123"/>
    </source>
</evidence>
<proteinExistence type="inferred from homology"/>
<dbReference type="Proteomes" id="UP000243217">
    <property type="component" value="Unassembled WGS sequence"/>
</dbReference>
<feature type="compositionally biased region" description="Basic residues" evidence="10">
    <location>
        <begin position="790"/>
        <end position="802"/>
    </location>
</feature>
<comment type="caution">
    <text evidence="14">The sequence shown here is derived from an EMBL/GenBank/DDBJ whole genome shotgun (WGS) entry which is preliminary data.</text>
</comment>
<feature type="region of interest" description="Disordered" evidence="10">
    <location>
        <begin position="1271"/>
        <end position="1293"/>
    </location>
</feature>
<keyword evidence="9" id="KW-0234">DNA repair</keyword>
<evidence type="ECO:0000313" key="14">
    <source>
        <dbReference type="EMBL" id="OQR99517.1"/>
    </source>
</evidence>
<keyword evidence="9" id="KW-0227">DNA damage</keyword>
<evidence type="ECO:0000256" key="4">
    <source>
        <dbReference type="ARBA" id="ARBA00022771"/>
    </source>
</evidence>
<dbReference type="GO" id="GO:0008270">
    <property type="term" value="F:zinc ion binding"/>
    <property type="evidence" value="ECO:0007669"/>
    <property type="project" value="UniProtKB-KW"/>
</dbReference>
<sequence length="1293" mass="145609">MNDGLWKILSVDHLPLLTLQLNVPHGSPHVEVLPCLEERAVDDSDKRGLIQVEECLVGTEMDVAMPNKGALLGNVYDEIPDDADEHAYNALEKAYNAAFTISPTEKLERDRKIRYWIIEGRKKAIFAVKKRNALETIAAYKAQLHQQRNLRLREQRNTVFNYDGPSAEEIWKTAVVSSVSERAMAMSTHRRHREKALRDLAELCQEANSKRLTMSAFNRSCVIKSEASTPQNGKNFKDKLISVSQQRNMLSDNLKMVTFLVNEADNYMQMLFGNRAVATMDAKEQFYSLTLTFNEVVRMADITASALFNHREAQLAEFDAEWAHWHKRYIKQARKKIILPNVDITSSPQTVVEVLNPFQGPNGFKKWSCLTAPSTNEAEIDLSAIQAIMDLPDISNDAVDQMKKFYTRGINGILLYDSTRNNRSIRHILALLTDLAFRDNKWGPHLIAASSSELPLWEAALESLCPQLRVLTYWGSDEDRATLRSYWSDDSVRSKDAPFHVVLTTFRVVVADSEHWHSLQWQLTVYDRPLPAYHSLWSKLLSIRCRQRWLLCPENTNTDLRLILHFAAPDLFDSKQKTLAWGAASLDAVVLKQLIAIVKNVAIALDNEATFVDSAATTSALCASVHSVLTKMDASPVSENVLSTPLVSTDTRHLTRFKKNHHSLKFSIEAKNNLLKRAKLPVQSFETSTPAAAPTTSTAIACKHCAKTFMTSSGLLKHTKSDHAPPGTWTCRKCGHDCVTMALRNAHERQEHDETIGPSNKPSQPLPPISVASAAASDVATPPATTPVAQKKRNRSSTSRSKKRVTRCGKCSGCLAGDCMECGHCQDMKKYGGPGLRKQSCKNRKCTNPQVLPTSSMPETSVLDDDDDQDGISGLKMDMQDEDQFMDSHSDSDQSINNDSDDEIVEEYFEEGEYDENAKLSKKILKRRGKSSINSRTRVMRCGVCVGCLAPDCMKCRHCLDMKKYGGPGLRKQSCKSRKCVTPKVVMLNQGMEGEEECLLLGDEYPKTLHWQSMKNITMVVTPEWERDTILDLGSGLALQYLQQRQLDRHLLFPCSLCGTKFATAALTDLHQNVVHKKLVDLPRWQREFAKFMLKPAVQYFLLSSAIKRKKSIDFEPTGYAKLVGPGLCYYMLQPQITLGRLSSKWRDRYQELRINFTRGLAGGNVDCHLGDDLTISAEHASIRWDVQRQHFVIKCLSFVTPISVNGRELTMASAPMGLRSRDLIQIGAFYFFFLLPTGNTPTSTLPTGPATDSSCRQLLPRPEVLAWLDSKRRRKRDRQGDNLPAKKQMRFE</sequence>
<dbReference type="InterPro" id="IPR000330">
    <property type="entry name" value="SNF2_N"/>
</dbReference>
<keyword evidence="15" id="KW-1185">Reference proteome</keyword>
<gene>
    <name evidence="14" type="ORF">THRCLA_06482</name>
</gene>
<evidence type="ECO:0000256" key="5">
    <source>
        <dbReference type="ARBA" id="ARBA00022833"/>
    </source>
</evidence>
<comment type="catalytic activity">
    <reaction evidence="9">
        <text>ATP + H2O = ADP + phosphate + H(+)</text>
        <dbReference type="Rhea" id="RHEA:13065"/>
        <dbReference type="ChEBI" id="CHEBI:15377"/>
        <dbReference type="ChEBI" id="CHEBI:15378"/>
        <dbReference type="ChEBI" id="CHEBI:30616"/>
        <dbReference type="ChEBI" id="CHEBI:43474"/>
        <dbReference type="ChEBI" id="CHEBI:456216"/>
    </reaction>
</comment>
<evidence type="ECO:0000259" key="12">
    <source>
        <dbReference type="PROSITE" id="PS50157"/>
    </source>
</evidence>
<organism evidence="14 15">
    <name type="scientific">Thraustotheca clavata</name>
    <dbReference type="NCBI Taxonomy" id="74557"/>
    <lineage>
        <taxon>Eukaryota</taxon>
        <taxon>Sar</taxon>
        <taxon>Stramenopiles</taxon>
        <taxon>Oomycota</taxon>
        <taxon>Saprolegniomycetes</taxon>
        <taxon>Saprolegniales</taxon>
        <taxon>Achlyaceae</taxon>
        <taxon>Thraustotheca</taxon>
    </lineage>
</organism>
<dbReference type="GO" id="GO:0016887">
    <property type="term" value="F:ATP hydrolysis activity"/>
    <property type="evidence" value="ECO:0007669"/>
    <property type="project" value="TreeGrafter"/>
</dbReference>
<dbReference type="OrthoDB" id="65313at2759"/>
<feature type="domain" description="CXXC-type" evidence="13">
    <location>
        <begin position="800"/>
        <end position="847"/>
    </location>
</feature>
<dbReference type="Gene3D" id="2.60.200.20">
    <property type="match status" value="1"/>
</dbReference>
<dbReference type="InterPro" id="IPR013087">
    <property type="entry name" value="Znf_C2H2_type"/>
</dbReference>
<protein>
    <recommendedName>
        <fullName evidence="9">Chromatin-remodeling ATPase INO80</fullName>
        <ecNumber evidence="9">3.6.4.-</ecNumber>
    </recommendedName>
</protein>
<dbReference type="GO" id="GO:0042393">
    <property type="term" value="F:histone binding"/>
    <property type="evidence" value="ECO:0007669"/>
    <property type="project" value="TreeGrafter"/>
</dbReference>
<dbReference type="PANTHER" id="PTHR45685">
    <property type="entry name" value="HELICASE SRCAP-RELATED"/>
    <property type="match status" value="1"/>
</dbReference>
<keyword evidence="7 9" id="KW-0238">DNA-binding</keyword>
<evidence type="ECO:0000313" key="15">
    <source>
        <dbReference type="Proteomes" id="UP000243217"/>
    </source>
</evidence>
<dbReference type="PROSITE" id="PS51058">
    <property type="entry name" value="ZF_CXXC"/>
    <property type="match status" value="2"/>
</dbReference>
<dbReference type="SUPFAM" id="SSF49879">
    <property type="entry name" value="SMAD/FHA domain"/>
    <property type="match status" value="1"/>
</dbReference>
<dbReference type="CDD" id="cd22701">
    <property type="entry name" value="FHA_FKH1-like"/>
    <property type="match status" value="1"/>
</dbReference>
<dbReference type="PROSITE" id="PS50006">
    <property type="entry name" value="FHA_DOMAIN"/>
    <property type="match status" value="1"/>
</dbReference>
<comment type="similarity">
    <text evidence="9">Belongs to the SNF2/RAD54 helicase family.</text>
</comment>
<evidence type="ECO:0000259" key="13">
    <source>
        <dbReference type="PROSITE" id="PS51058"/>
    </source>
</evidence>
<dbReference type="Pfam" id="PF00176">
    <property type="entry name" value="SNF2-rel_dom"/>
    <property type="match status" value="1"/>
</dbReference>
<feature type="compositionally biased region" description="Low complexity" evidence="10">
    <location>
        <begin position="770"/>
        <end position="789"/>
    </location>
</feature>
<feature type="domain" description="C2H2-type" evidence="12">
    <location>
        <begin position="1053"/>
        <end position="1076"/>
    </location>
</feature>
<keyword evidence="9" id="KW-0378">Hydrolase</keyword>
<evidence type="ECO:0000256" key="6">
    <source>
        <dbReference type="ARBA" id="ARBA00022840"/>
    </source>
</evidence>
<keyword evidence="6 9" id="KW-0067">ATP-binding</keyword>
<dbReference type="GO" id="GO:0031011">
    <property type="term" value="C:Ino80 complex"/>
    <property type="evidence" value="ECO:0007669"/>
    <property type="project" value="UniProtKB-UniRule"/>
</dbReference>
<dbReference type="PANTHER" id="PTHR45685:SF2">
    <property type="entry name" value="CHROMATIN-REMODELING ATPASE INO80"/>
    <property type="match status" value="1"/>
</dbReference>
<evidence type="ECO:0000256" key="9">
    <source>
        <dbReference type="RuleBase" id="RU368001"/>
    </source>
</evidence>
<evidence type="ECO:0000256" key="7">
    <source>
        <dbReference type="ARBA" id="ARBA00023125"/>
    </source>
</evidence>
<feature type="region of interest" description="Disordered" evidence="10">
    <location>
        <begin position="749"/>
        <end position="802"/>
    </location>
</feature>
<dbReference type="InterPro" id="IPR038718">
    <property type="entry name" value="SNF2-like_sf"/>
</dbReference>
<dbReference type="GO" id="GO:0003677">
    <property type="term" value="F:DNA binding"/>
    <property type="evidence" value="ECO:0007669"/>
    <property type="project" value="UniProtKB-UniRule"/>
</dbReference>
<dbReference type="Pfam" id="PF02008">
    <property type="entry name" value="zf-CXXC"/>
    <property type="match status" value="2"/>
</dbReference>
<dbReference type="GO" id="GO:0006281">
    <property type="term" value="P:DNA repair"/>
    <property type="evidence" value="ECO:0007669"/>
    <property type="project" value="UniProtKB-UniRule"/>
</dbReference>
<accession>A0A1V9ZNF5</accession>
<dbReference type="EC" id="3.6.4.-" evidence="9"/>
<dbReference type="SMART" id="SM00355">
    <property type="entry name" value="ZnF_C2H2"/>
    <property type="match status" value="3"/>
</dbReference>
<comment type="function">
    <text evidence="9">ATPase component of the INO80 complex which remodels chromatin by shifting nucleosomes and is involved in DNA repair.</text>
</comment>
<dbReference type="SUPFAM" id="SSF52540">
    <property type="entry name" value="P-loop containing nucleoside triphosphate hydrolases"/>
    <property type="match status" value="1"/>
</dbReference>
<dbReference type="EMBL" id="JNBS01001799">
    <property type="protein sequence ID" value="OQR99517.1"/>
    <property type="molecule type" value="Genomic_DNA"/>
</dbReference>
<dbReference type="InterPro" id="IPR008984">
    <property type="entry name" value="SMAD_FHA_dom_sf"/>
</dbReference>
<dbReference type="PROSITE" id="PS50157">
    <property type="entry name" value="ZINC_FINGER_C2H2_2"/>
    <property type="match status" value="2"/>
</dbReference>
<dbReference type="GO" id="GO:0005524">
    <property type="term" value="F:ATP binding"/>
    <property type="evidence" value="ECO:0007669"/>
    <property type="project" value="UniProtKB-UniRule"/>
</dbReference>
<dbReference type="STRING" id="74557.A0A1V9ZNF5"/>
<feature type="compositionally biased region" description="Polar residues" evidence="10">
    <location>
        <begin position="846"/>
        <end position="859"/>
    </location>
</feature>
<feature type="domain" description="CXXC-type" evidence="13">
    <location>
        <begin position="934"/>
        <end position="981"/>
    </location>
</feature>
<keyword evidence="3" id="KW-0547">Nucleotide-binding</keyword>
<dbReference type="InterPro" id="IPR000253">
    <property type="entry name" value="FHA_dom"/>
</dbReference>
<comment type="subunit">
    <text evidence="9">Component of the INO80 chromatin-remodeling complex.</text>
</comment>
<comment type="subcellular location">
    <subcellularLocation>
        <location evidence="1 9">Nucleus</location>
    </subcellularLocation>
</comment>
<keyword evidence="5" id="KW-0862">Zinc</keyword>
<evidence type="ECO:0000256" key="3">
    <source>
        <dbReference type="ARBA" id="ARBA00022741"/>
    </source>
</evidence>
<evidence type="ECO:0000256" key="10">
    <source>
        <dbReference type="SAM" id="MobiDB-lite"/>
    </source>
</evidence>
<dbReference type="Gene3D" id="3.30.160.60">
    <property type="entry name" value="Classic Zinc Finger"/>
    <property type="match status" value="1"/>
</dbReference>
<dbReference type="GO" id="GO:0006338">
    <property type="term" value="P:chromatin remodeling"/>
    <property type="evidence" value="ECO:0007669"/>
    <property type="project" value="UniProtKB-UniRule"/>
</dbReference>
<dbReference type="InterPro" id="IPR002857">
    <property type="entry name" value="Znf_CXXC"/>
</dbReference>
<dbReference type="InterPro" id="IPR050520">
    <property type="entry name" value="INO80/SWR1_helicase"/>
</dbReference>
<feature type="domain" description="FHA" evidence="11">
    <location>
        <begin position="1137"/>
        <end position="1210"/>
    </location>
</feature>
<comment type="domain">
    <text evidence="9">The DBINO region is involved in binding to DNA.</text>
</comment>
<reference evidence="14 15" key="1">
    <citation type="journal article" date="2014" name="Genome Biol. Evol.">
        <title>The secreted proteins of Achlya hypogyna and Thraustotheca clavata identify the ancestral oomycete secretome and reveal gene acquisitions by horizontal gene transfer.</title>
        <authorList>
            <person name="Misner I."/>
            <person name="Blouin N."/>
            <person name="Leonard G."/>
            <person name="Richards T.A."/>
            <person name="Lane C.E."/>
        </authorList>
    </citation>
    <scope>NUCLEOTIDE SEQUENCE [LARGE SCALE GENOMIC DNA]</scope>
    <source>
        <strain evidence="14 15">ATCC 34112</strain>
    </source>
</reference>
<dbReference type="Gene3D" id="3.40.50.10810">
    <property type="entry name" value="Tandem AAA-ATPase domain"/>
    <property type="match status" value="1"/>
</dbReference>
<evidence type="ECO:0000259" key="11">
    <source>
        <dbReference type="PROSITE" id="PS50006"/>
    </source>
</evidence>
<keyword evidence="4 8" id="KW-0863">Zinc-finger</keyword>
<name>A0A1V9ZNF5_9STRA</name>
<dbReference type="InterPro" id="IPR027417">
    <property type="entry name" value="P-loop_NTPase"/>
</dbReference>
<dbReference type="PROSITE" id="PS00028">
    <property type="entry name" value="ZINC_FINGER_C2H2_1"/>
    <property type="match status" value="2"/>
</dbReference>
<keyword evidence="2" id="KW-0479">Metal-binding</keyword>
<feature type="domain" description="C2H2-type" evidence="12">
    <location>
        <begin position="700"/>
        <end position="728"/>
    </location>
</feature>